<dbReference type="EMBL" id="CAJNOC010007460">
    <property type="protein sequence ID" value="CAF1099315.1"/>
    <property type="molecule type" value="Genomic_DNA"/>
</dbReference>
<protein>
    <recommendedName>
        <fullName evidence="1">F-box domain-containing protein</fullName>
    </recommendedName>
</protein>
<keyword evidence="3" id="KW-1185">Reference proteome</keyword>
<dbReference type="InterPro" id="IPR039588">
    <property type="entry name" value="FBXO4"/>
</dbReference>
<accession>A0A814P5Q5</accession>
<dbReference type="InterPro" id="IPR027417">
    <property type="entry name" value="P-loop_NTPase"/>
</dbReference>
<dbReference type="Pfam" id="PF12937">
    <property type="entry name" value="F-box-like"/>
    <property type="match status" value="1"/>
</dbReference>
<dbReference type="AlphaFoldDB" id="A0A814P5Q5"/>
<dbReference type="GO" id="GO:0000209">
    <property type="term" value="P:protein polyubiquitination"/>
    <property type="evidence" value="ECO:0007669"/>
    <property type="project" value="TreeGrafter"/>
</dbReference>
<dbReference type="InterPro" id="IPR036047">
    <property type="entry name" value="F-box-like_dom_sf"/>
</dbReference>
<evidence type="ECO:0000259" key="1">
    <source>
        <dbReference type="PROSITE" id="PS50181"/>
    </source>
</evidence>
<evidence type="ECO:0000313" key="2">
    <source>
        <dbReference type="EMBL" id="CAF1099315.1"/>
    </source>
</evidence>
<dbReference type="PROSITE" id="PS50181">
    <property type="entry name" value="FBOX"/>
    <property type="match status" value="1"/>
</dbReference>
<dbReference type="PANTHER" id="PTHR16008:SF4">
    <property type="entry name" value="F-BOX ONLY PROTEIN 4"/>
    <property type="match status" value="1"/>
</dbReference>
<dbReference type="Gene3D" id="3.40.50.300">
    <property type="entry name" value="P-loop containing nucleotide triphosphate hydrolases"/>
    <property type="match status" value="1"/>
</dbReference>
<dbReference type="Proteomes" id="UP000663879">
    <property type="component" value="Unassembled WGS sequence"/>
</dbReference>
<sequence length="351" mass="41062">MNLDELPYDIMLKILNEIDIKDFGKLCQVNKKLYEISNDEFYWKQKSSIDVHKWNVLYSNKFLNSNYDSLKNFYISNCPEIQTLKVKIVEKSENFQINFNQNNNSLRLSSFFGQVSNYLIQNILGQNQEQGLRKLIMFGPGLETTTSCLVTKMLWNSEFKTLDMIPGKDGYGSGIKMKLFNNNPFNLTILYTNVKKLRLNNKHNMELNRLFALKKNEDQEVIYELQPQVKTACSDANGFVYIIDNIHLKSLIDRNDKEEIENYKYELSVLMREVKQKLPLLILSCSTNQDNKKMNGISCAQIVDALNLKDLDREWCIRDCEIFQDKLKDVALGFEWILNFINQSNSNNEIK</sequence>
<dbReference type="PANTHER" id="PTHR16008">
    <property type="entry name" value="F-BOX ONLY PROTEIN 4"/>
    <property type="match status" value="1"/>
</dbReference>
<gene>
    <name evidence="2" type="ORF">OXX778_LOCUS21066</name>
</gene>
<proteinExistence type="predicted"/>
<evidence type="ECO:0000313" key="3">
    <source>
        <dbReference type="Proteomes" id="UP000663879"/>
    </source>
</evidence>
<feature type="domain" description="F-box" evidence="1">
    <location>
        <begin position="1"/>
        <end position="46"/>
    </location>
</feature>
<reference evidence="2" key="1">
    <citation type="submission" date="2021-02" db="EMBL/GenBank/DDBJ databases">
        <authorList>
            <person name="Nowell W R."/>
        </authorList>
    </citation>
    <scope>NUCLEOTIDE SEQUENCE</scope>
    <source>
        <strain evidence="2">Ploen Becks lab</strain>
    </source>
</reference>
<dbReference type="SUPFAM" id="SSF81383">
    <property type="entry name" value="F-box domain"/>
    <property type="match status" value="1"/>
</dbReference>
<comment type="caution">
    <text evidence="2">The sequence shown here is derived from an EMBL/GenBank/DDBJ whole genome shotgun (WGS) entry which is preliminary data.</text>
</comment>
<dbReference type="OrthoDB" id="3219396at2759"/>
<dbReference type="GO" id="GO:0031146">
    <property type="term" value="P:SCF-dependent proteasomal ubiquitin-dependent protein catabolic process"/>
    <property type="evidence" value="ECO:0007669"/>
    <property type="project" value="InterPro"/>
</dbReference>
<dbReference type="SMART" id="SM00256">
    <property type="entry name" value="FBOX"/>
    <property type="match status" value="1"/>
</dbReference>
<dbReference type="GO" id="GO:0019005">
    <property type="term" value="C:SCF ubiquitin ligase complex"/>
    <property type="evidence" value="ECO:0007669"/>
    <property type="project" value="TreeGrafter"/>
</dbReference>
<name>A0A814P5Q5_9BILA</name>
<dbReference type="Gene3D" id="1.20.1280.50">
    <property type="match status" value="1"/>
</dbReference>
<dbReference type="InterPro" id="IPR001810">
    <property type="entry name" value="F-box_dom"/>
</dbReference>
<organism evidence="2 3">
    <name type="scientific">Brachionus calyciflorus</name>
    <dbReference type="NCBI Taxonomy" id="104777"/>
    <lineage>
        <taxon>Eukaryota</taxon>
        <taxon>Metazoa</taxon>
        <taxon>Spiralia</taxon>
        <taxon>Gnathifera</taxon>
        <taxon>Rotifera</taxon>
        <taxon>Eurotatoria</taxon>
        <taxon>Monogononta</taxon>
        <taxon>Pseudotrocha</taxon>
        <taxon>Ploima</taxon>
        <taxon>Brachionidae</taxon>
        <taxon>Brachionus</taxon>
    </lineage>
</organism>